<dbReference type="GeneID" id="110983707"/>
<keyword evidence="4" id="KW-1185">Reference proteome</keyword>
<feature type="compositionally biased region" description="Basic residues" evidence="2">
    <location>
        <begin position="1"/>
        <end position="11"/>
    </location>
</feature>
<dbReference type="InterPro" id="IPR013087">
    <property type="entry name" value="Znf_C2H2_type"/>
</dbReference>
<feature type="coiled-coil region" evidence="1">
    <location>
        <begin position="623"/>
        <end position="713"/>
    </location>
</feature>
<dbReference type="AlphaFoldDB" id="A0A8B7Z271"/>
<gene>
    <name evidence="5" type="primary">LOC110983707</name>
</gene>
<name>A0A8B7Z271_ACAPL</name>
<evidence type="ECO:0000313" key="5">
    <source>
        <dbReference type="RefSeq" id="XP_022098875.1"/>
    </source>
</evidence>
<feature type="region of interest" description="Disordered" evidence="2">
    <location>
        <begin position="62"/>
        <end position="81"/>
    </location>
</feature>
<evidence type="ECO:0000259" key="3">
    <source>
        <dbReference type="PROSITE" id="PS00028"/>
    </source>
</evidence>
<evidence type="ECO:0000256" key="2">
    <source>
        <dbReference type="SAM" id="MobiDB-lite"/>
    </source>
</evidence>
<dbReference type="RefSeq" id="XP_022098875.1">
    <property type="nucleotide sequence ID" value="XM_022243183.1"/>
</dbReference>
<dbReference type="OrthoDB" id="10018316at2759"/>
<evidence type="ECO:0000256" key="1">
    <source>
        <dbReference type="SAM" id="Coils"/>
    </source>
</evidence>
<dbReference type="OMA" id="HYEQYHS"/>
<feature type="domain" description="C2H2-type" evidence="3">
    <location>
        <begin position="41"/>
        <end position="62"/>
    </location>
</feature>
<accession>A0A8B7Z271</accession>
<organism evidence="4 5">
    <name type="scientific">Acanthaster planci</name>
    <name type="common">Crown-of-thorns starfish</name>
    <dbReference type="NCBI Taxonomy" id="133434"/>
    <lineage>
        <taxon>Eukaryota</taxon>
        <taxon>Metazoa</taxon>
        <taxon>Echinodermata</taxon>
        <taxon>Eleutherozoa</taxon>
        <taxon>Asterozoa</taxon>
        <taxon>Asteroidea</taxon>
        <taxon>Valvatacea</taxon>
        <taxon>Valvatida</taxon>
        <taxon>Acanthasteridae</taxon>
        <taxon>Acanthaster</taxon>
    </lineage>
</organism>
<proteinExistence type="predicted"/>
<reference evidence="5" key="1">
    <citation type="submission" date="2025-08" db="UniProtKB">
        <authorList>
            <consortium name="RefSeq"/>
        </authorList>
    </citation>
    <scope>IDENTIFICATION</scope>
</reference>
<feature type="region of interest" description="Disordered" evidence="2">
    <location>
        <begin position="1"/>
        <end position="36"/>
    </location>
</feature>
<dbReference type="Proteomes" id="UP000694845">
    <property type="component" value="Unplaced"/>
</dbReference>
<evidence type="ECO:0000313" key="4">
    <source>
        <dbReference type="Proteomes" id="UP000694845"/>
    </source>
</evidence>
<dbReference type="KEGG" id="aplc:110983707"/>
<feature type="coiled-coil region" evidence="1">
    <location>
        <begin position="743"/>
        <end position="939"/>
    </location>
</feature>
<protein>
    <submittedName>
        <fullName evidence="5">Early endosome antigen 1-like</fullName>
    </submittedName>
</protein>
<sequence>MEALKRLKKKTKDAVEGSKGGSPQQSRQETKGAGEQEGFICPVCMVTLSSPEQLQVHWESVHNTPAAEPSPAPSSPSHHAIPASIVESSGQHSSMNRDGDVLALRQELEDLRVSLKEEKWYSEELKKEVEKLQQGQPTAGGGDVNLKRAEEDRTMLSSEVVLLRQQLAESMDNAKAYKTVKDAMEQKAATLATEVVTLKSCLDEEKALHNSLKEAMHQTQTAARIELQDRDARMKAVQSQLLQRPGADDVMVLKKELVSVQMLMDELSLANEADMKQLKEKHEDLKAEHEKLQASVADSNSGSEALKEEFQAKMEENATLSQQLSEVRGQLRDQESACCKLQQELDFAKQQQLQQVASKENQYSELLQQLEQAKSSQQEMEAEIAEVQKQLVDSRQSAEEQHVQLEQQLAAAQLQIAKTEGNVNEKDAQVSDLQLQLDMLQQQHNQECVNNDDLRSQLRERQSQIEDQQRSLVDRQDKLAELEMSLQKQRDVAERLEGERADLMAKIEAGEGISTAIQQLRQENECLQDQISELESTKDKLTEEHRAVSEDLHKQLQQTKAQVEDLTKQHEREEANLKETRTKLTTTQEKLVNTEADLKTKGELLFAAEASLATQRADLESHLRTSQAGLQDKQQELHKIQEQLEKTRSELLSTKEQLSDLEVKQTSLQEQLTTSNHQHSLLQNDLLANVSQLALVEENKKEMETQLNGQLQSLQVKLIDREEAFSKMARDCEQTKENNAALISGLEKELETTKTKLTETQTQLQEQVAMLEEQRMSIEESLSTTRQSLQQKEQEFTQLQQQKAAVMVQAAEKVEKLNADLQNTQTELSQAKTNLAASQQSILELTERLKCLETEKSELQDQFNVEQDVVVALKKQNTDQETTIAQKVELCAKLERQLESKDNKQKNLQQKIEVLEQEIAKSCEQCKNYESQVVKLQTQVK</sequence>
<dbReference type="PROSITE" id="PS00028">
    <property type="entry name" value="ZINC_FINGER_C2H2_1"/>
    <property type="match status" value="1"/>
</dbReference>
<dbReference type="CTD" id="8411"/>
<keyword evidence="1" id="KW-0175">Coiled coil</keyword>
<feature type="non-terminal residue" evidence="5">
    <location>
        <position position="941"/>
    </location>
</feature>
<feature type="coiled-coil region" evidence="1">
    <location>
        <begin position="268"/>
        <end position="597"/>
    </location>
</feature>